<reference evidence="1" key="1">
    <citation type="submission" date="2021-01" db="EMBL/GenBank/DDBJ databases">
        <authorList>
            <person name="Corre E."/>
            <person name="Pelletier E."/>
            <person name="Niang G."/>
            <person name="Scheremetjew M."/>
            <person name="Finn R."/>
            <person name="Kale V."/>
            <person name="Holt S."/>
            <person name="Cochrane G."/>
            <person name="Meng A."/>
            <person name="Brown T."/>
            <person name="Cohen L."/>
        </authorList>
    </citation>
    <scope>NUCLEOTIDE SEQUENCE</scope>
    <source>
        <strain evidence="1">B650</strain>
    </source>
</reference>
<dbReference type="AlphaFoldDB" id="A0A7S2PAE4"/>
<gene>
    <name evidence="1" type="ORF">LDAN0321_LOCUS11645</name>
</gene>
<dbReference type="EMBL" id="HBGY01018089">
    <property type="protein sequence ID" value="CAD9585561.1"/>
    <property type="molecule type" value="Transcribed_RNA"/>
</dbReference>
<name>A0A7S2PAE4_9STRA</name>
<accession>A0A7S2PAE4</accession>
<protein>
    <submittedName>
        <fullName evidence="1">Uncharacterized protein</fullName>
    </submittedName>
</protein>
<organism evidence="1">
    <name type="scientific">Leptocylindrus danicus</name>
    <dbReference type="NCBI Taxonomy" id="163516"/>
    <lineage>
        <taxon>Eukaryota</taxon>
        <taxon>Sar</taxon>
        <taxon>Stramenopiles</taxon>
        <taxon>Ochrophyta</taxon>
        <taxon>Bacillariophyta</taxon>
        <taxon>Coscinodiscophyceae</taxon>
        <taxon>Chaetocerotophycidae</taxon>
        <taxon>Leptocylindrales</taxon>
        <taxon>Leptocylindraceae</taxon>
        <taxon>Leptocylindrus</taxon>
    </lineage>
</organism>
<evidence type="ECO:0000313" key="1">
    <source>
        <dbReference type="EMBL" id="CAD9585561.1"/>
    </source>
</evidence>
<sequence>MAKWQTTLFNPKCNLQQFVPSTKKQKKLTPLDELERKCLSKSSCFEAKFVCEGCNRHFINSQGLGNHKKFCQQWEAKMHAEQLSEDQRQTSLFAVLIPH</sequence>
<proteinExistence type="predicted"/>